<feature type="domain" description="Amidohydrolase-related" evidence="9">
    <location>
        <begin position="68"/>
        <end position="427"/>
    </location>
</feature>
<accession>A0A1E5XMX4</accession>
<comment type="similarity">
    <text evidence="2 8">Belongs to the metallo-dependent hydrolases superfamily. ATZ/TRZ family.</text>
</comment>
<dbReference type="OrthoDB" id="9787621at2"/>
<dbReference type="GO" id="GO:0006147">
    <property type="term" value="P:guanine catabolic process"/>
    <property type="evidence" value="ECO:0007669"/>
    <property type="project" value="UniProtKB-UniRule"/>
</dbReference>
<keyword evidence="4 8" id="KW-0479">Metal-binding</keyword>
<comment type="catalytic activity">
    <reaction evidence="8">
        <text>guanine + H2O + H(+) = xanthine + NH4(+)</text>
        <dbReference type="Rhea" id="RHEA:14665"/>
        <dbReference type="ChEBI" id="CHEBI:15377"/>
        <dbReference type="ChEBI" id="CHEBI:15378"/>
        <dbReference type="ChEBI" id="CHEBI:16235"/>
        <dbReference type="ChEBI" id="CHEBI:17712"/>
        <dbReference type="ChEBI" id="CHEBI:28938"/>
        <dbReference type="EC" id="3.5.4.3"/>
    </reaction>
</comment>
<protein>
    <recommendedName>
        <fullName evidence="3 7">Guanine deaminase</fullName>
        <shortName evidence="8">Guanase</shortName>
        <ecNumber evidence="3 7">3.5.4.3</ecNumber>
    </recommendedName>
    <alternativeName>
        <fullName evidence="8">Guanine aminohydrolase</fullName>
    </alternativeName>
</protein>
<dbReference type="AlphaFoldDB" id="A0A1E5XMX4"/>
<dbReference type="EC" id="3.5.4.3" evidence="3 7"/>
<dbReference type="Proteomes" id="UP000095463">
    <property type="component" value="Unassembled WGS sequence"/>
</dbReference>
<gene>
    <name evidence="10" type="ORF">VW23_023560</name>
</gene>
<evidence type="ECO:0000256" key="2">
    <source>
        <dbReference type="ARBA" id="ARBA00006745"/>
    </source>
</evidence>
<evidence type="ECO:0000313" key="10">
    <source>
        <dbReference type="EMBL" id="OEO29970.1"/>
    </source>
</evidence>
<dbReference type="NCBIfam" id="TIGR02967">
    <property type="entry name" value="guan_deamin"/>
    <property type="match status" value="1"/>
</dbReference>
<evidence type="ECO:0000256" key="6">
    <source>
        <dbReference type="ARBA" id="ARBA00022833"/>
    </source>
</evidence>
<dbReference type="EMBL" id="LAJE02000243">
    <property type="protein sequence ID" value="OEO29970.1"/>
    <property type="molecule type" value="Genomic_DNA"/>
</dbReference>
<evidence type="ECO:0000259" key="9">
    <source>
        <dbReference type="Pfam" id="PF01979"/>
    </source>
</evidence>
<evidence type="ECO:0000256" key="3">
    <source>
        <dbReference type="ARBA" id="ARBA00012781"/>
    </source>
</evidence>
<keyword evidence="11" id="KW-1185">Reference proteome</keyword>
<dbReference type="InterPro" id="IPR014311">
    <property type="entry name" value="Guanine_deaminase"/>
</dbReference>
<dbReference type="GO" id="GO:0008892">
    <property type="term" value="F:guanine deaminase activity"/>
    <property type="evidence" value="ECO:0007669"/>
    <property type="project" value="UniProtKB-UniRule"/>
</dbReference>
<sequence length="435" mass="48164">MKITILRGRVLSFVAEPQGRDDHAAYRYIEDGAVVIGDGKILMVGEWNERAASHHAAAEIIDHRPNLILPGFIDPHIHFPQMQVIGAYAAALLEWLNTYTFVEEQRFGDEAHATRIASRFFDELVRHGTTTAAAYCSVHPQSVDAFFGEAEKRNMLMVGGKVMMDRNAPSGLLDTPQSGYDDTKAGIAKWHGRGRAHYAITPRFAITSTHEQMAMAEALAREFPDLHIQTHVSENLAEIAYANELFPNYGDYVGIYEKFHLLGPKTLLGHCIHLSHRETEVISETRSVAVFCPTSNLFIGSGLFDYDRQHERGVRIATATDVGGGSSYSMLRTMDEGYKVMQLRGQRLTPFRSFFHMTLGNARAMSLDGCIGSLEAGKEADIVVLNSSATPQMALRMETCGSLEQELFLLQTCGDDRAVVETYVMGKPMKSALAA</sequence>
<dbReference type="Pfam" id="PF01979">
    <property type="entry name" value="Amidohydro_1"/>
    <property type="match status" value="1"/>
</dbReference>
<dbReference type="SUPFAM" id="SSF51556">
    <property type="entry name" value="Metallo-dependent hydrolases"/>
    <property type="match status" value="1"/>
</dbReference>
<dbReference type="GO" id="GO:0005829">
    <property type="term" value="C:cytosol"/>
    <property type="evidence" value="ECO:0007669"/>
    <property type="project" value="TreeGrafter"/>
</dbReference>
<dbReference type="SUPFAM" id="SSF51338">
    <property type="entry name" value="Composite domain of metallo-dependent hydrolases"/>
    <property type="match status" value="2"/>
</dbReference>
<evidence type="ECO:0000313" key="11">
    <source>
        <dbReference type="Proteomes" id="UP000095463"/>
    </source>
</evidence>
<dbReference type="Gene3D" id="3.20.20.140">
    <property type="entry name" value="Metal-dependent hydrolases"/>
    <property type="match status" value="1"/>
</dbReference>
<comment type="cofactor">
    <cofactor evidence="8">
        <name>Zn(2+)</name>
        <dbReference type="ChEBI" id="CHEBI:29105"/>
    </cofactor>
    <text evidence="8">Binds 1 zinc ion per subunit.</text>
</comment>
<proteinExistence type="inferred from homology"/>
<evidence type="ECO:0000256" key="5">
    <source>
        <dbReference type="ARBA" id="ARBA00022801"/>
    </source>
</evidence>
<evidence type="ECO:0000256" key="8">
    <source>
        <dbReference type="RuleBase" id="RU366009"/>
    </source>
</evidence>
<organism evidence="10 11">
    <name type="scientific">Devosia insulae DS-56</name>
    <dbReference type="NCBI Taxonomy" id="1116389"/>
    <lineage>
        <taxon>Bacteria</taxon>
        <taxon>Pseudomonadati</taxon>
        <taxon>Pseudomonadota</taxon>
        <taxon>Alphaproteobacteria</taxon>
        <taxon>Hyphomicrobiales</taxon>
        <taxon>Devosiaceae</taxon>
        <taxon>Devosia</taxon>
    </lineage>
</organism>
<keyword evidence="5 8" id="KW-0378">Hydrolase</keyword>
<dbReference type="UniPathway" id="UPA00603">
    <property type="reaction ID" value="UER00660"/>
</dbReference>
<name>A0A1E5XMX4_9HYPH</name>
<dbReference type="PANTHER" id="PTHR11271">
    <property type="entry name" value="GUANINE DEAMINASE"/>
    <property type="match status" value="1"/>
</dbReference>
<dbReference type="PANTHER" id="PTHR11271:SF6">
    <property type="entry name" value="GUANINE DEAMINASE"/>
    <property type="match status" value="1"/>
</dbReference>
<dbReference type="RefSeq" id="WP_069910807.1">
    <property type="nucleotide sequence ID" value="NZ_LAJE02000243.1"/>
</dbReference>
<dbReference type="InterPro" id="IPR032466">
    <property type="entry name" value="Metal_Hydrolase"/>
</dbReference>
<dbReference type="InterPro" id="IPR011059">
    <property type="entry name" value="Metal-dep_hydrolase_composite"/>
</dbReference>
<dbReference type="InterPro" id="IPR051607">
    <property type="entry name" value="Metallo-dep_hydrolases"/>
</dbReference>
<comment type="caution">
    <text evidence="10">The sequence shown here is derived from an EMBL/GenBank/DDBJ whole genome shotgun (WGS) entry which is preliminary data.</text>
</comment>
<dbReference type="InterPro" id="IPR006680">
    <property type="entry name" value="Amidohydro-rel"/>
</dbReference>
<reference evidence="10 11" key="1">
    <citation type="journal article" date="2015" name="Genome Announc.">
        <title>Genome Assemblies of Three Soil-Associated Devosia species: D. insulae, D. limi, and D. soli.</title>
        <authorList>
            <person name="Hassan Y.I."/>
            <person name="Lepp D."/>
            <person name="Zhou T."/>
        </authorList>
    </citation>
    <scope>NUCLEOTIDE SEQUENCE [LARGE SCALE GENOMIC DNA]</scope>
    <source>
        <strain evidence="10 11">DS-56</strain>
    </source>
</reference>
<comment type="function">
    <text evidence="8">Catalyzes the hydrolytic deamination of guanine, producing xanthine and ammonia.</text>
</comment>
<evidence type="ECO:0000256" key="1">
    <source>
        <dbReference type="ARBA" id="ARBA00004984"/>
    </source>
</evidence>
<keyword evidence="6 8" id="KW-0862">Zinc</keyword>
<evidence type="ECO:0000256" key="4">
    <source>
        <dbReference type="ARBA" id="ARBA00022723"/>
    </source>
</evidence>
<comment type="pathway">
    <text evidence="1 8">Purine metabolism; guanine degradation; xanthine from guanine: step 1/1.</text>
</comment>
<dbReference type="Gene3D" id="2.30.40.10">
    <property type="entry name" value="Urease, subunit C, domain 1"/>
    <property type="match status" value="1"/>
</dbReference>
<dbReference type="NCBIfam" id="NF006679">
    <property type="entry name" value="PRK09228.1"/>
    <property type="match status" value="1"/>
</dbReference>
<dbReference type="GO" id="GO:0008270">
    <property type="term" value="F:zinc ion binding"/>
    <property type="evidence" value="ECO:0007669"/>
    <property type="project" value="UniProtKB-UniRule"/>
</dbReference>
<evidence type="ECO:0000256" key="7">
    <source>
        <dbReference type="NCBIfam" id="TIGR02967"/>
    </source>
</evidence>
<dbReference type="CDD" id="cd01303">
    <property type="entry name" value="GDEase"/>
    <property type="match status" value="1"/>
</dbReference>